<organism evidence="2 3">
    <name type="scientific">Shigella dysenteriae WRSd3</name>
    <dbReference type="NCBI Taxonomy" id="1401327"/>
    <lineage>
        <taxon>Bacteria</taxon>
        <taxon>Pseudomonadati</taxon>
        <taxon>Pseudomonadota</taxon>
        <taxon>Gammaproteobacteria</taxon>
        <taxon>Enterobacterales</taxon>
        <taxon>Enterobacteriaceae</taxon>
        <taxon>Shigella</taxon>
    </lineage>
</organism>
<protein>
    <submittedName>
        <fullName evidence="2">Uncharacterized protein</fullName>
    </submittedName>
</protein>
<evidence type="ECO:0000313" key="2">
    <source>
        <dbReference type="EMBL" id="ESU78270.1"/>
    </source>
</evidence>
<keyword evidence="1" id="KW-0812">Transmembrane</keyword>
<name>A0A090NEA1_SHIDY</name>
<dbReference type="Proteomes" id="UP000017944">
    <property type="component" value="Unassembled WGS sequence"/>
</dbReference>
<feature type="transmembrane region" description="Helical" evidence="1">
    <location>
        <begin position="6"/>
        <end position="24"/>
    </location>
</feature>
<dbReference type="AlphaFoldDB" id="A0A090NEA1"/>
<dbReference type="EMBL" id="AXUT01000255">
    <property type="protein sequence ID" value="ESU78270.1"/>
    <property type="molecule type" value="Genomic_DNA"/>
</dbReference>
<keyword evidence="1" id="KW-1133">Transmembrane helix</keyword>
<evidence type="ECO:0000313" key="3">
    <source>
        <dbReference type="Proteomes" id="UP000017944"/>
    </source>
</evidence>
<accession>A0A090NEA1</accession>
<evidence type="ECO:0000256" key="1">
    <source>
        <dbReference type="SAM" id="Phobius"/>
    </source>
</evidence>
<reference evidence="2 3" key="1">
    <citation type="submission" date="2013-10" db="EMBL/GenBank/DDBJ databases">
        <title>Draft genomes and the virulence plasmids of Sd1617 vaccine constructs: WRSd3 and WRSd5.</title>
        <authorList>
            <person name="Aksomboon Vongsawan A."/>
            <person name="Venkatesan M.M."/>
            <person name="Vaisvil B."/>
            <person name="Emel G."/>
            <person name="Kepatral V."/>
            <person name="Sethabutr O."/>
            <person name="Serichantalergs O."/>
            <person name="Mason C."/>
        </authorList>
    </citation>
    <scope>NUCLEOTIDE SEQUENCE [LARGE SCALE GENOMIC DNA]</scope>
    <source>
        <strain evidence="2 3">WRSd3</strain>
    </source>
</reference>
<keyword evidence="1" id="KW-0472">Membrane</keyword>
<comment type="caution">
    <text evidence="2">The sequence shown here is derived from an EMBL/GenBank/DDBJ whole genome shotgun (WGS) entry which is preliminary data.</text>
</comment>
<gene>
    <name evidence="2" type="ORF">WRSd3_02982</name>
</gene>
<proteinExistence type="predicted"/>
<sequence length="54" mass="6359">MCETGVAYAAPYSILHVIISLLYIDMLNPYFRIFSERVCYLLYPNFIQLRTGHE</sequence>